<protein>
    <submittedName>
        <fullName evidence="2">Polysaccharide pyruvyl transferase family protein</fullName>
    </submittedName>
</protein>
<comment type="caution">
    <text evidence="2">The sequence shown here is derived from an EMBL/GenBank/DDBJ whole genome shotgun (WGS) entry which is preliminary data.</text>
</comment>
<dbReference type="Pfam" id="PF04230">
    <property type="entry name" value="PS_pyruv_trans"/>
    <property type="match status" value="1"/>
</dbReference>
<dbReference type="RefSeq" id="WP_126718249.1">
    <property type="nucleotide sequence ID" value="NZ_RWJF01000001.1"/>
</dbReference>
<name>A0A3R9YLS3_9SPHN</name>
<organism evidence="2 3">
    <name type="scientific">Sphingomonas ginkgonis</name>
    <dbReference type="NCBI Taxonomy" id="2315330"/>
    <lineage>
        <taxon>Bacteria</taxon>
        <taxon>Pseudomonadati</taxon>
        <taxon>Pseudomonadota</taxon>
        <taxon>Alphaproteobacteria</taxon>
        <taxon>Sphingomonadales</taxon>
        <taxon>Sphingomonadaceae</taxon>
        <taxon>Sphingomonas</taxon>
    </lineage>
</organism>
<feature type="domain" description="Polysaccharide pyruvyl transferase" evidence="1">
    <location>
        <begin position="17"/>
        <end position="289"/>
    </location>
</feature>
<dbReference type="Proteomes" id="UP000274661">
    <property type="component" value="Unassembled WGS sequence"/>
</dbReference>
<evidence type="ECO:0000313" key="2">
    <source>
        <dbReference type="EMBL" id="RST30417.1"/>
    </source>
</evidence>
<dbReference type="AlphaFoldDB" id="A0A3R9YLS3"/>
<keyword evidence="2" id="KW-0808">Transferase</keyword>
<dbReference type="OrthoDB" id="9799278at2"/>
<sequence>MLGRKSVGVLTFHKCINYGSYWQARCMVDGLEARGFHGTLLDHDCERVTLAEYRCALQPTLPVPTGRAHFGAYATKVRNFLDAFRHLPRTERFGLDDPGSAQPFETVVVGSDEVWNLRHPWYGGKPIFTGVGLPAERLVSYAASFGNHDAAWGIPDHYAERLKRFDHLSVRDENSRCAVAASTGREPAMVLDPVLQFGRPAPVGSGGYLLVYGHSFPDWYAAAVRAAADRHGLRVLSFGYRNDWADEQRVDAGPMDFPAVVAGAAGVATNFFHGCVFALLHDKPFVTTATEYRRNKLNDLTADLAAARHLVDERIGHDEFDALLLSPLDRRIGERIAERRQEGHDYLDAALG</sequence>
<dbReference type="InterPro" id="IPR007345">
    <property type="entry name" value="Polysacch_pyruvyl_Trfase"/>
</dbReference>
<keyword evidence="3" id="KW-1185">Reference proteome</keyword>
<dbReference type="EMBL" id="RWJF01000001">
    <property type="protein sequence ID" value="RST30417.1"/>
    <property type="molecule type" value="Genomic_DNA"/>
</dbReference>
<reference evidence="2 3" key="1">
    <citation type="submission" date="2018-12" db="EMBL/GenBank/DDBJ databases">
        <title>Sphingomonas sp. HMF7854 Genome sequencing and assembly.</title>
        <authorList>
            <person name="Cha I."/>
            <person name="Kang H."/>
            <person name="Kim H."/>
            <person name="Kang J."/>
            <person name="Joh K."/>
        </authorList>
    </citation>
    <scope>NUCLEOTIDE SEQUENCE [LARGE SCALE GENOMIC DNA]</scope>
    <source>
        <strain evidence="2 3">HMF7854</strain>
    </source>
</reference>
<evidence type="ECO:0000259" key="1">
    <source>
        <dbReference type="Pfam" id="PF04230"/>
    </source>
</evidence>
<accession>A0A3R9YLS3</accession>
<evidence type="ECO:0000313" key="3">
    <source>
        <dbReference type="Proteomes" id="UP000274661"/>
    </source>
</evidence>
<gene>
    <name evidence="2" type="ORF">HMF7854_05945</name>
</gene>
<proteinExistence type="predicted"/>
<dbReference type="GO" id="GO:0016740">
    <property type="term" value="F:transferase activity"/>
    <property type="evidence" value="ECO:0007669"/>
    <property type="project" value="UniProtKB-KW"/>
</dbReference>